<feature type="domain" description="Allantoicase" evidence="4">
    <location>
        <begin position="23"/>
        <end position="181"/>
    </location>
</feature>
<dbReference type="OrthoDB" id="2078334at2"/>
<proteinExistence type="inferred from homology"/>
<dbReference type="EC" id="3.5.3.4" evidence="2"/>
<gene>
    <name evidence="2" type="primary">alc</name>
    <name evidence="5" type="ORF">CLV72_101237</name>
</gene>
<feature type="region of interest" description="Disordered" evidence="3">
    <location>
        <begin position="1"/>
        <end position="22"/>
    </location>
</feature>
<feature type="region of interest" description="Disordered" evidence="3">
    <location>
        <begin position="62"/>
        <end position="81"/>
    </location>
</feature>
<dbReference type="PANTHER" id="PTHR12045:SF3">
    <property type="entry name" value="INACTIVE ALLANTOICASE-RELATED"/>
    <property type="match status" value="1"/>
</dbReference>
<reference evidence="5 6" key="1">
    <citation type="submission" date="2018-03" db="EMBL/GenBank/DDBJ databases">
        <title>Genomic Encyclopedia of Archaeal and Bacterial Type Strains, Phase II (KMG-II): from individual species to whole genera.</title>
        <authorList>
            <person name="Goeker M."/>
        </authorList>
    </citation>
    <scope>NUCLEOTIDE SEQUENCE [LARGE SCALE GENOMIC DNA]</scope>
    <source>
        <strain evidence="5 6">DSM 45601</strain>
    </source>
</reference>
<dbReference type="InterPro" id="IPR008979">
    <property type="entry name" value="Galactose-bd-like_sf"/>
</dbReference>
<evidence type="ECO:0000313" key="6">
    <source>
        <dbReference type="Proteomes" id="UP000237846"/>
    </source>
</evidence>
<evidence type="ECO:0000256" key="2">
    <source>
        <dbReference type="HAMAP-Rule" id="MF_00813"/>
    </source>
</evidence>
<dbReference type="PANTHER" id="PTHR12045">
    <property type="entry name" value="ALLANTOICASE"/>
    <property type="match status" value="1"/>
</dbReference>
<dbReference type="RefSeq" id="WP_106237725.1">
    <property type="nucleotide sequence ID" value="NZ_PVZC01000001.1"/>
</dbReference>
<dbReference type="GO" id="GO:0000256">
    <property type="term" value="P:allantoin catabolic process"/>
    <property type="evidence" value="ECO:0007669"/>
    <property type="project" value="UniProtKB-UniRule"/>
</dbReference>
<dbReference type="Proteomes" id="UP000237846">
    <property type="component" value="Unassembled WGS sequence"/>
</dbReference>
<evidence type="ECO:0000313" key="5">
    <source>
        <dbReference type="EMBL" id="PRY01653.1"/>
    </source>
</evidence>
<dbReference type="UniPathway" id="UPA00395">
    <property type="reaction ID" value="UER00654"/>
</dbReference>
<name>A0A2T0QCS2_9ACTN</name>
<dbReference type="Pfam" id="PF03561">
    <property type="entry name" value="Allantoicase"/>
    <property type="match status" value="2"/>
</dbReference>
<keyword evidence="2" id="KW-0378">Hydrolase</keyword>
<dbReference type="InterPro" id="IPR015908">
    <property type="entry name" value="Allantoicase_dom"/>
</dbReference>
<dbReference type="InterPro" id="IPR005164">
    <property type="entry name" value="Allantoicase"/>
</dbReference>
<feature type="domain" description="Allantoicase" evidence="4">
    <location>
        <begin position="201"/>
        <end position="338"/>
    </location>
</feature>
<evidence type="ECO:0000256" key="1">
    <source>
        <dbReference type="ARBA" id="ARBA00009242"/>
    </source>
</evidence>
<dbReference type="Gene3D" id="2.60.120.260">
    <property type="entry name" value="Galactose-binding domain-like"/>
    <property type="match status" value="2"/>
</dbReference>
<dbReference type="GO" id="GO:0006144">
    <property type="term" value="P:purine nucleobase metabolic process"/>
    <property type="evidence" value="ECO:0007669"/>
    <property type="project" value="UniProtKB-KW"/>
</dbReference>
<keyword evidence="2" id="KW-0659">Purine metabolism</keyword>
<dbReference type="EMBL" id="PVZC01000001">
    <property type="protein sequence ID" value="PRY01653.1"/>
    <property type="molecule type" value="Genomic_DNA"/>
</dbReference>
<dbReference type="AlphaFoldDB" id="A0A2T0QCS2"/>
<comment type="caution">
    <text evidence="5">The sequence shown here is derived from an EMBL/GenBank/DDBJ whole genome shotgun (WGS) entry which is preliminary data.</text>
</comment>
<evidence type="ECO:0000256" key="3">
    <source>
        <dbReference type="SAM" id="MobiDB-lite"/>
    </source>
</evidence>
<evidence type="ECO:0000259" key="4">
    <source>
        <dbReference type="Pfam" id="PF03561"/>
    </source>
</evidence>
<dbReference type="HAMAP" id="MF_00813">
    <property type="entry name" value="Allantoicase"/>
    <property type="match status" value="1"/>
</dbReference>
<accession>A0A2T0QCS2</accession>
<comment type="similarity">
    <text evidence="1 2">Belongs to the allantoicase family.</text>
</comment>
<organism evidence="5 6">
    <name type="scientific">Allonocardiopsis opalescens</name>
    <dbReference type="NCBI Taxonomy" id="1144618"/>
    <lineage>
        <taxon>Bacteria</taxon>
        <taxon>Bacillati</taxon>
        <taxon>Actinomycetota</taxon>
        <taxon>Actinomycetes</taxon>
        <taxon>Streptosporangiales</taxon>
        <taxon>Allonocardiopsis</taxon>
    </lineage>
</organism>
<dbReference type="GO" id="GO:0004037">
    <property type="term" value="F:allantoicase activity"/>
    <property type="evidence" value="ECO:0007669"/>
    <property type="project" value="UniProtKB-UniRule"/>
</dbReference>
<dbReference type="PIRSF" id="PIRSF016516">
    <property type="entry name" value="Allantoicase"/>
    <property type="match status" value="1"/>
</dbReference>
<sequence>MTARHHDEPAPSPLPDLAGRTLGGSVMAASDEFFAEKENLIKPEPPTHRPYTFAHRGQVYDGWETRRRRGPGPDRRPGAGDADWALVRLGVPGVLRTVVVDTAYFTGNFPPACTVQAAAADELATPEQLAAADWAEIVPRCPLTGDARHIFEVSDPHRYTHLRLLIHPDGGVARLRAHGEPVPDPRPLAGLSFDLAALENGGAVAACSDDYFGSPTNLLAPGLPRVMGEGWETRRRRDEGNDYVVVALAAAARLRLAEIDTRHFLGNAPGSAALRAARAPGAAAPPPGAWTELLPRTALLPDTRHRFRLPADAGELTHVRLDVYPDGGVARLRLLGEPTPDGRRGLALRWLNALPPGAFVRTAAAEWGLPAGEAAELAAARPFTRQPDRLPI</sequence>
<dbReference type="NCBIfam" id="TIGR02961">
    <property type="entry name" value="allantoicase"/>
    <property type="match status" value="1"/>
</dbReference>
<keyword evidence="6" id="KW-1185">Reference proteome</keyword>
<comment type="pathway">
    <text evidence="2">Nitrogen metabolism; (S)-allantoin degradation; (S)-ureidoglycolate from allantoate (aminidohydrolase route): step 1/1.</text>
</comment>
<comment type="catalytic activity">
    <reaction evidence="2">
        <text>allantoate + H2O = (S)-ureidoglycolate + urea</text>
        <dbReference type="Rhea" id="RHEA:11016"/>
        <dbReference type="ChEBI" id="CHEBI:15377"/>
        <dbReference type="ChEBI" id="CHEBI:16199"/>
        <dbReference type="ChEBI" id="CHEBI:17536"/>
        <dbReference type="ChEBI" id="CHEBI:57296"/>
        <dbReference type="EC" id="3.5.3.4"/>
    </reaction>
</comment>
<protein>
    <recommendedName>
        <fullName evidence="2">Probable allantoicase</fullName>
        <ecNumber evidence="2">3.5.3.4</ecNumber>
    </recommendedName>
    <alternativeName>
        <fullName evidence="2">Allantoate amidinohydrolase</fullName>
    </alternativeName>
</protein>
<dbReference type="SUPFAM" id="SSF49785">
    <property type="entry name" value="Galactose-binding domain-like"/>
    <property type="match status" value="2"/>
</dbReference>